<dbReference type="Pfam" id="PF01593">
    <property type="entry name" value="Amino_oxidase"/>
    <property type="match status" value="1"/>
</dbReference>
<dbReference type="EMBL" id="JABBWK010000635">
    <property type="protein sequence ID" value="KAG1882283.1"/>
    <property type="molecule type" value="Genomic_DNA"/>
</dbReference>
<dbReference type="GeneID" id="64667716"/>
<dbReference type="AlphaFoldDB" id="A0AAD4HBZ4"/>
<accession>A0AAD4HBZ4</accession>
<evidence type="ECO:0000313" key="4">
    <source>
        <dbReference type="Proteomes" id="UP001195769"/>
    </source>
</evidence>
<feature type="non-terminal residue" evidence="3">
    <location>
        <position position="65"/>
    </location>
</feature>
<proteinExistence type="predicted"/>
<feature type="non-terminal residue" evidence="3">
    <location>
        <position position="1"/>
    </location>
</feature>
<sequence length="65" mass="7215">DFLIVEARDELGGRTQNYAIGVPGKQYNIEAGPNWIQGTQTGSGSVSPTLIFTRKHHIKNQYNNL</sequence>
<dbReference type="InterPro" id="IPR002937">
    <property type="entry name" value="Amino_oxidase"/>
</dbReference>
<evidence type="ECO:0000259" key="1">
    <source>
        <dbReference type="Pfam" id="PF01593"/>
    </source>
</evidence>
<dbReference type="GO" id="GO:0016491">
    <property type="term" value="F:oxidoreductase activity"/>
    <property type="evidence" value="ECO:0007669"/>
    <property type="project" value="InterPro"/>
</dbReference>
<dbReference type="EMBL" id="JABBWK010000657">
    <property type="protein sequence ID" value="KAG1881024.1"/>
    <property type="molecule type" value="Genomic_DNA"/>
</dbReference>
<dbReference type="Proteomes" id="UP001195769">
    <property type="component" value="Unassembled WGS sequence"/>
</dbReference>
<dbReference type="Gene3D" id="3.50.50.60">
    <property type="entry name" value="FAD/NAD(P)-binding domain"/>
    <property type="match status" value="1"/>
</dbReference>
<keyword evidence="4" id="KW-1185">Reference proteome</keyword>
<protein>
    <recommendedName>
        <fullName evidence="1">Amine oxidase domain-containing protein</fullName>
    </recommendedName>
</protein>
<organism evidence="3 4">
    <name type="scientific">Suillus fuscotomentosus</name>
    <dbReference type="NCBI Taxonomy" id="1912939"/>
    <lineage>
        <taxon>Eukaryota</taxon>
        <taxon>Fungi</taxon>
        <taxon>Dikarya</taxon>
        <taxon>Basidiomycota</taxon>
        <taxon>Agaricomycotina</taxon>
        <taxon>Agaricomycetes</taxon>
        <taxon>Agaricomycetidae</taxon>
        <taxon>Boletales</taxon>
        <taxon>Suillineae</taxon>
        <taxon>Suillaceae</taxon>
        <taxon>Suillus</taxon>
    </lineage>
</organism>
<evidence type="ECO:0000313" key="2">
    <source>
        <dbReference type="EMBL" id="KAG1881024.1"/>
    </source>
</evidence>
<comment type="caution">
    <text evidence="3">The sequence shown here is derived from an EMBL/GenBank/DDBJ whole genome shotgun (WGS) entry which is preliminary data.</text>
</comment>
<evidence type="ECO:0000313" key="3">
    <source>
        <dbReference type="EMBL" id="KAG1882283.1"/>
    </source>
</evidence>
<dbReference type="RefSeq" id="XP_041216107.1">
    <property type="nucleotide sequence ID" value="XM_041373418.1"/>
</dbReference>
<feature type="domain" description="Amine oxidase" evidence="1">
    <location>
        <begin position="1"/>
        <end position="41"/>
    </location>
</feature>
<dbReference type="InterPro" id="IPR036188">
    <property type="entry name" value="FAD/NAD-bd_sf"/>
</dbReference>
<name>A0AAD4HBZ4_9AGAM</name>
<gene>
    <name evidence="3" type="ORF">F5891DRAFT_898757</name>
    <name evidence="2" type="ORF">F5891DRAFT_903939</name>
</gene>
<reference evidence="3" key="1">
    <citation type="journal article" date="2020" name="New Phytol.">
        <title>Comparative genomics reveals dynamic genome evolution in host specialist ectomycorrhizal fungi.</title>
        <authorList>
            <person name="Lofgren L.A."/>
            <person name="Nguyen N.H."/>
            <person name="Vilgalys R."/>
            <person name="Ruytinx J."/>
            <person name="Liao H.L."/>
            <person name="Branco S."/>
            <person name="Kuo A."/>
            <person name="LaButti K."/>
            <person name="Lipzen A."/>
            <person name="Andreopoulos W."/>
            <person name="Pangilinan J."/>
            <person name="Riley R."/>
            <person name="Hundley H."/>
            <person name="Na H."/>
            <person name="Barry K."/>
            <person name="Grigoriev I.V."/>
            <person name="Stajich J.E."/>
            <person name="Kennedy P.G."/>
        </authorList>
    </citation>
    <scope>NUCLEOTIDE SEQUENCE</scope>
    <source>
        <strain evidence="3">FC203</strain>
    </source>
</reference>